<gene>
    <name evidence="9" type="ORF">B1806_07620</name>
    <name evidence="8" type="ORF">B1806_15315</name>
</gene>
<keyword evidence="6" id="KW-0811">Translocation</keyword>
<proteinExistence type="predicted"/>
<dbReference type="GO" id="GO:0015031">
    <property type="term" value="P:protein transport"/>
    <property type="evidence" value="ECO:0007669"/>
    <property type="project" value="UniProtKB-KW"/>
</dbReference>
<dbReference type="STRING" id="993689.GCA_002077135_00498"/>
<dbReference type="EMBL" id="MWQO01000024">
    <property type="protein sequence ID" value="THD10565.1"/>
    <property type="molecule type" value="Genomic_DNA"/>
</dbReference>
<evidence type="ECO:0000313" key="10">
    <source>
        <dbReference type="Proteomes" id="UP000307749"/>
    </source>
</evidence>
<evidence type="ECO:0000256" key="4">
    <source>
        <dbReference type="ARBA" id="ARBA00022927"/>
    </source>
</evidence>
<dbReference type="Gene3D" id="1.20.5.3310">
    <property type="match status" value="1"/>
</dbReference>
<keyword evidence="7" id="KW-0472">Membrane</keyword>
<feature type="non-terminal residue" evidence="9">
    <location>
        <position position="33"/>
    </location>
</feature>
<protein>
    <submittedName>
        <fullName evidence="9">Sec-independent protein translocase TatB</fullName>
    </submittedName>
</protein>
<evidence type="ECO:0000256" key="5">
    <source>
        <dbReference type="ARBA" id="ARBA00022989"/>
    </source>
</evidence>
<dbReference type="RefSeq" id="WP_210772039.1">
    <property type="nucleotide sequence ID" value="NZ_MWQO01000024.1"/>
</dbReference>
<comment type="caution">
    <text evidence="9">The sequence shown here is derived from an EMBL/GenBank/DDBJ whole genome shotgun (WGS) entry which is preliminary data.</text>
</comment>
<keyword evidence="10" id="KW-1185">Reference proteome</keyword>
<dbReference type="PANTHER" id="PTHR33162:SF1">
    <property type="entry name" value="SEC-INDEPENDENT PROTEIN TRANSLOCASE PROTEIN TATA, CHLOROPLASTIC"/>
    <property type="match status" value="1"/>
</dbReference>
<name>A0A4S3KNM2_9GAMM</name>
<evidence type="ECO:0000256" key="3">
    <source>
        <dbReference type="ARBA" id="ARBA00022692"/>
    </source>
</evidence>
<sequence>MFGIDFNELLLIAVVALVVLGPEKLPGAARTAG</sequence>
<comment type="subcellular location">
    <subcellularLocation>
        <location evidence="1">Membrane</location>
        <topology evidence="1">Single-pass membrane protein</topology>
    </subcellularLocation>
</comment>
<dbReference type="Proteomes" id="UP000307749">
    <property type="component" value="Unassembled WGS sequence"/>
</dbReference>
<keyword evidence="5" id="KW-1133">Transmembrane helix</keyword>
<dbReference type="InterPro" id="IPR003369">
    <property type="entry name" value="TatA/B/E"/>
</dbReference>
<dbReference type="PANTHER" id="PTHR33162">
    <property type="entry name" value="SEC-INDEPENDENT PROTEIN TRANSLOCASE PROTEIN TATA, CHLOROPLASTIC"/>
    <property type="match status" value="1"/>
</dbReference>
<evidence type="ECO:0000256" key="2">
    <source>
        <dbReference type="ARBA" id="ARBA00022448"/>
    </source>
</evidence>
<dbReference type="GO" id="GO:0016020">
    <property type="term" value="C:membrane"/>
    <property type="evidence" value="ECO:0007669"/>
    <property type="project" value="UniProtKB-SubCell"/>
</dbReference>
<dbReference type="EMBL" id="MWQO01000064">
    <property type="protein sequence ID" value="THD07127.1"/>
    <property type="molecule type" value="Genomic_DNA"/>
</dbReference>
<keyword evidence="2" id="KW-0813">Transport</keyword>
<keyword evidence="3" id="KW-0812">Transmembrane</keyword>
<evidence type="ECO:0000256" key="7">
    <source>
        <dbReference type="ARBA" id="ARBA00023136"/>
    </source>
</evidence>
<dbReference type="PRINTS" id="PR01506">
    <property type="entry name" value="TATBPROTEIN"/>
</dbReference>
<dbReference type="AlphaFoldDB" id="A0A4S3KNM2"/>
<evidence type="ECO:0000313" key="9">
    <source>
        <dbReference type="EMBL" id="THD10565.1"/>
    </source>
</evidence>
<reference evidence="9 10" key="1">
    <citation type="submission" date="2017-02" db="EMBL/GenBank/DDBJ databases">
        <title>Whole genome sequencing of Metallibacterium scheffleri DSM 24874 (T).</title>
        <authorList>
            <person name="Kumar S."/>
            <person name="Patil P."/>
            <person name="Patil P.B."/>
        </authorList>
    </citation>
    <scope>NUCLEOTIDE SEQUENCE [LARGE SCALE GENOMIC DNA]</scope>
    <source>
        <strain evidence="9 10">DSM 24874</strain>
    </source>
</reference>
<organism evidence="9 10">
    <name type="scientific">Metallibacterium scheffleri</name>
    <dbReference type="NCBI Taxonomy" id="993689"/>
    <lineage>
        <taxon>Bacteria</taxon>
        <taxon>Pseudomonadati</taxon>
        <taxon>Pseudomonadota</taxon>
        <taxon>Gammaproteobacteria</taxon>
        <taxon>Lysobacterales</taxon>
        <taxon>Rhodanobacteraceae</taxon>
        <taxon>Metallibacterium</taxon>
    </lineage>
</organism>
<evidence type="ECO:0000256" key="6">
    <source>
        <dbReference type="ARBA" id="ARBA00023010"/>
    </source>
</evidence>
<keyword evidence="4" id="KW-0653">Protein transport</keyword>
<dbReference type="Pfam" id="PF02416">
    <property type="entry name" value="TatA_B_E"/>
    <property type="match status" value="1"/>
</dbReference>
<accession>A0A4S3KNM2</accession>
<evidence type="ECO:0000313" key="8">
    <source>
        <dbReference type="EMBL" id="THD07127.1"/>
    </source>
</evidence>
<evidence type="ECO:0000256" key="1">
    <source>
        <dbReference type="ARBA" id="ARBA00004167"/>
    </source>
</evidence>